<protein>
    <submittedName>
        <fullName evidence="2">DUF998 domain-containing protein</fullName>
    </submittedName>
</protein>
<feature type="transmembrane region" description="Helical" evidence="1">
    <location>
        <begin position="7"/>
        <end position="27"/>
    </location>
</feature>
<evidence type="ECO:0000256" key="1">
    <source>
        <dbReference type="SAM" id="Phobius"/>
    </source>
</evidence>
<gene>
    <name evidence="2" type="ORF">GWK10_06425</name>
</gene>
<feature type="transmembrane region" description="Helical" evidence="1">
    <location>
        <begin position="78"/>
        <end position="96"/>
    </location>
</feature>
<organism evidence="2 3">
    <name type="scientific">Spongiivirga citrea</name>
    <dbReference type="NCBI Taxonomy" id="1481457"/>
    <lineage>
        <taxon>Bacteria</taxon>
        <taxon>Pseudomonadati</taxon>
        <taxon>Bacteroidota</taxon>
        <taxon>Flavobacteriia</taxon>
        <taxon>Flavobacteriales</taxon>
        <taxon>Flavobacteriaceae</taxon>
        <taxon>Spongiivirga</taxon>
    </lineage>
</organism>
<feature type="transmembrane region" description="Helical" evidence="1">
    <location>
        <begin position="49"/>
        <end position="66"/>
    </location>
</feature>
<dbReference type="RefSeq" id="WP_164030387.1">
    <property type="nucleotide sequence ID" value="NZ_JAABOQ010000002.1"/>
</dbReference>
<keyword evidence="1" id="KW-0812">Transmembrane</keyword>
<feature type="transmembrane region" description="Helical" evidence="1">
    <location>
        <begin position="111"/>
        <end position="135"/>
    </location>
</feature>
<evidence type="ECO:0000313" key="3">
    <source>
        <dbReference type="Proteomes" id="UP000474296"/>
    </source>
</evidence>
<dbReference type="AlphaFoldDB" id="A0A6M0CMX8"/>
<keyword evidence="3" id="KW-1185">Reference proteome</keyword>
<sequence>MRLYGSFYAFAYALLIAVIWILPFYSFEGYSHMVNSISELGAQNVPNDWIINLAIFLMGFATFTLATKAYKLRSVQLITLYFFSISFFLTGFFQLAGNEANVFHYNYTQDALHSICSMVMGFAFCLFCLLLIWALKRDKHKLHTSIVIVTIIVLSYLIFAFPNLKGLFQRILFMLAFGWLFFAIIKYPLQEKGKHILKKNTDH</sequence>
<keyword evidence="1" id="KW-0472">Membrane</keyword>
<accession>A0A6M0CMX8</accession>
<name>A0A6M0CMX8_9FLAO</name>
<dbReference type="InterPro" id="IPR009339">
    <property type="entry name" value="DUF998"/>
</dbReference>
<comment type="caution">
    <text evidence="2">The sequence shown here is derived from an EMBL/GenBank/DDBJ whole genome shotgun (WGS) entry which is preliminary data.</text>
</comment>
<proteinExistence type="predicted"/>
<dbReference type="Pfam" id="PF06197">
    <property type="entry name" value="DUF998"/>
    <property type="match status" value="1"/>
</dbReference>
<dbReference type="EMBL" id="JAABOQ010000002">
    <property type="protein sequence ID" value="NER16837.1"/>
    <property type="molecule type" value="Genomic_DNA"/>
</dbReference>
<feature type="transmembrane region" description="Helical" evidence="1">
    <location>
        <begin position="167"/>
        <end position="189"/>
    </location>
</feature>
<evidence type="ECO:0000313" key="2">
    <source>
        <dbReference type="EMBL" id="NER16837.1"/>
    </source>
</evidence>
<feature type="transmembrane region" description="Helical" evidence="1">
    <location>
        <begin position="142"/>
        <end position="161"/>
    </location>
</feature>
<reference evidence="2 3" key="1">
    <citation type="submission" date="2020-01" db="EMBL/GenBank/DDBJ databases">
        <title>Spongiivirga citrea KCTC 32990T.</title>
        <authorList>
            <person name="Wang G."/>
        </authorList>
    </citation>
    <scope>NUCLEOTIDE SEQUENCE [LARGE SCALE GENOMIC DNA]</scope>
    <source>
        <strain evidence="2 3">KCTC 32990</strain>
    </source>
</reference>
<keyword evidence="1" id="KW-1133">Transmembrane helix</keyword>
<dbReference type="Proteomes" id="UP000474296">
    <property type="component" value="Unassembled WGS sequence"/>
</dbReference>